<evidence type="ECO:0000313" key="3">
    <source>
        <dbReference type="Proteomes" id="UP000001818"/>
    </source>
</evidence>
<evidence type="ECO:0000259" key="1">
    <source>
        <dbReference type="Pfam" id="PF13538"/>
    </source>
</evidence>
<dbReference type="eggNOG" id="COG0210">
    <property type="taxonomic scope" value="Bacteria"/>
</dbReference>
<dbReference type="HOGENOM" id="CLU_2587448_0_0_5"/>
<feature type="domain" description="UvrD-like helicase C-terminal" evidence="1">
    <location>
        <begin position="30"/>
        <end position="67"/>
    </location>
</feature>
<dbReference type="Proteomes" id="UP000001818">
    <property type="component" value="Chromosome"/>
</dbReference>
<evidence type="ECO:0000313" key="2">
    <source>
        <dbReference type="EMBL" id="ABE41176.1"/>
    </source>
</evidence>
<dbReference type="KEGG" id="rpd:RPD_3957"/>
<proteinExistence type="predicted"/>
<organism evidence="2 3">
    <name type="scientific">Rhodopseudomonas palustris (strain BisB5)</name>
    <dbReference type="NCBI Taxonomy" id="316057"/>
    <lineage>
        <taxon>Bacteria</taxon>
        <taxon>Pseudomonadati</taxon>
        <taxon>Pseudomonadota</taxon>
        <taxon>Alphaproteobacteria</taxon>
        <taxon>Hyphomicrobiales</taxon>
        <taxon>Nitrobacteraceae</taxon>
        <taxon>Rhodopseudomonas</taxon>
    </lineage>
</organism>
<reference evidence="2 3" key="1">
    <citation type="submission" date="2006-03" db="EMBL/GenBank/DDBJ databases">
        <title>Complete sequence of Rhodopseudomonas palustris BisB5.</title>
        <authorList>
            <consortium name="US DOE Joint Genome Institute"/>
            <person name="Copeland A."/>
            <person name="Lucas S."/>
            <person name="Lapidus A."/>
            <person name="Barry K."/>
            <person name="Detter J.C."/>
            <person name="Glavina del Rio T."/>
            <person name="Hammon N."/>
            <person name="Israni S."/>
            <person name="Dalin E."/>
            <person name="Tice H."/>
            <person name="Pitluck S."/>
            <person name="Chain P."/>
            <person name="Malfatti S."/>
            <person name="Shin M."/>
            <person name="Vergez L."/>
            <person name="Schmutz J."/>
            <person name="Larimer F."/>
            <person name="Land M."/>
            <person name="Hauser L."/>
            <person name="Pelletier D.A."/>
            <person name="Kyrpides N."/>
            <person name="Lykidis A."/>
            <person name="Oda Y."/>
            <person name="Harwood C.S."/>
            <person name="Richardson P."/>
        </authorList>
    </citation>
    <scope>NUCLEOTIDE SEQUENCE [LARGE SCALE GENOMIC DNA]</scope>
    <source>
        <strain evidence="2 3">BisB5</strain>
    </source>
</reference>
<dbReference type="AlphaFoldDB" id="Q131R3"/>
<accession>Q131R3</accession>
<dbReference type="STRING" id="316057.RPD_3957"/>
<sequence>MRQMPQNKCKSPEFAPRFPITSVGACQRLARTGVVVIWPYQVGGDVEHKRRLLYNAVTRAKRWCNIIVQSQNILGAAPFA</sequence>
<dbReference type="InterPro" id="IPR027785">
    <property type="entry name" value="UvrD-like_helicase_C"/>
</dbReference>
<dbReference type="EMBL" id="CP000283">
    <property type="protein sequence ID" value="ABE41176.1"/>
    <property type="molecule type" value="Genomic_DNA"/>
</dbReference>
<protein>
    <recommendedName>
        <fullName evidence="1">UvrD-like helicase C-terminal domain-containing protein</fullName>
    </recommendedName>
</protein>
<gene>
    <name evidence="2" type="ordered locus">RPD_3957</name>
</gene>
<name>Q131R3_RHOPS</name>
<dbReference type="Pfam" id="PF13538">
    <property type="entry name" value="UvrD_C_2"/>
    <property type="match status" value="1"/>
</dbReference>